<organism evidence="3 4">
    <name type="scientific">Microdochium trichocladiopsis</name>
    <dbReference type="NCBI Taxonomy" id="1682393"/>
    <lineage>
        <taxon>Eukaryota</taxon>
        <taxon>Fungi</taxon>
        <taxon>Dikarya</taxon>
        <taxon>Ascomycota</taxon>
        <taxon>Pezizomycotina</taxon>
        <taxon>Sordariomycetes</taxon>
        <taxon>Xylariomycetidae</taxon>
        <taxon>Xylariales</taxon>
        <taxon>Microdochiaceae</taxon>
        <taxon>Microdochium</taxon>
    </lineage>
</organism>
<dbReference type="InterPro" id="IPR011009">
    <property type="entry name" value="Kinase-like_dom_sf"/>
</dbReference>
<dbReference type="Pfam" id="PF00069">
    <property type="entry name" value="Pkinase"/>
    <property type="match status" value="1"/>
</dbReference>
<gene>
    <name evidence="3" type="ORF">B0I36DRAFT_434955</name>
</gene>
<feature type="region of interest" description="Disordered" evidence="1">
    <location>
        <begin position="392"/>
        <end position="444"/>
    </location>
</feature>
<feature type="domain" description="Protein kinase" evidence="2">
    <location>
        <begin position="195"/>
        <end position="444"/>
    </location>
</feature>
<dbReference type="Proteomes" id="UP000756346">
    <property type="component" value="Unassembled WGS sequence"/>
</dbReference>
<evidence type="ECO:0000313" key="4">
    <source>
        <dbReference type="Proteomes" id="UP000756346"/>
    </source>
</evidence>
<dbReference type="AlphaFoldDB" id="A0A9P8XVP8"/>
<evidence type="ECO:0000256" key="1">
    <source>
        <dbReference type="SAM" id="MobiDB-lite"/>
    </source>
</evidence>
<feature type="region of interest" description="Disordered" evidence="1">
    <location>
        <begin position="54"/>
        <end position="93"/>
    </location>
</feature>
<dbReference type="OrthoDB" id="4062651at2759"/>
<dbReference type="GO" id="GO:0005524">
    <property type="term" value="F:ATP binding"/>
    <property type="evidence" value="ECO:0007669"/>
    <property type="project" value="InterPro"/>
</dbReference>
<dbReference type="GeneID" id="70192285"/>
<dbReference type="EMBL" id="JAGTJQ010000010">
    <property type="protein sequence ID" value="KAH7021035.1"/>
    <property type="molecule type" value="Genomic_DNA"/>
</dbReference>
<name>A0A9P8XVP8_9PEZI</name>
<feature type="compositionally biased region" description="Basic and acidic residues" evidence="1">
    <location>
        <begin position="426"/>
        <end position="435"/>
    </location>
</feature>
<dbReference type="SUPFAM" id="SSF56112">
    <property type="entry name" value="Protein kinase-like (PK-like)"/>
    <property type="match status" value="1"/>
</dbReference>
<proteinExistence type="predicted"/>
<dbReference type="RefSeq" id="XP_046007236.1">
    <property type="nucleotide sequence ID" value="XM_046162739.1"/>
</dbReference>
<protein>
    <recommendedName>
        <fullName evidence="2">Protein kinase domain-containing protein</fullName>
    </recommendedName>
</protein>
<dbReference type="PROSITE" id="PS50011">
    <property type="entry name" value="PROTEIN_KINASE_DOM"/>
    <property type="match status" value="1"/>
</dbReference>
<comment type="caution">
    <text evidence="3">The sequence shown here is derived from an EMBL/GenBank/DDBJ whole genome shotgun (WGS) entry which is preliminary data.</text>
</comment>
<dbReference type="Gene3D" id="1.10.510.10">
    <property type="entry name" value="Transferase(Phosphotransferase) domain 1"/>
    <property type="match status" value="1"/>
</dbReference>
<evidence type="ECO:0000313" key="3">
    <source>
        <dbReference type="EMBL" id="KAH7021035.1"/>
    </source>
</evidence>
<feature type="compositionally biased region" description="Polar residues" evidence="1">
    <location>
        <begin position="61"/>
        <end position="78"/>
    </location>
</feature>
<evidence type="ECO:0000259" key="2">
    <source>
        <dbReference type="PROSITE" id="PS50011"/>
    </source>
</evidence>
<reference evidence="3" key="1">
    <citation type="journal article" date="2021" name="Nat. Commun.">
        <title>Genetic determinants of endophytism in the Arabidopsis root mycobiome.</title>
        <authorList>
            <person name="Mesny F."/>
            <person name="Miyauchi S."/>
            <person name="Thiergart T."/>
            <person name="Pickel B."/>
            <person name="Atanasova L."/>
            <person name="Karlsson M."/>
            <person name="Huettel B."/>
            <person name="Barry K.W."/>
            <person name="Haridas S."/>
            <person name="Chen C."/>
            <person name="Bauer D."/>
            <person name="Andreopoulos W."/>
            <person name="Pangilinan J."/>
            <person name="LaButti K."/>
            <person name="Riley R."/>
            <person name="Lipzen A."/>
            <person name="Clum A."/>
            <person name="Drula E."/>
            <person name="Henrissat B."/>
            <person name="Kohler A."/>
            <person name="Grigoriev I.V."/>
            <person name="Martin F.M."/>
            <person name="Hacquard S."/>
        </authorList>
    </citation>
    <scope>NUCLEOTIDE SEQUENCE</scope>
    <source>
        <strain evidence="3">MPI-CAGE-CH-0230</strain>
    </source>
</reference>
<sequence>MTRTKGSQATANEAHVLNFSLGNENDHCTLTVLVKDFRFNIVADARDLLKSTFDDPDFKGSSPQNLASPGQGTAQKRTPSPLPPSLKGTELEKDPKTALREWMLSPFSGVFDRLDPVPEIGGAKVYRQTLQEWYSGPTYFYKLIIGGDGKAAQQQLETSPELEEKIVKMAPRIKVPKAIYKLDIPWYEASEIEVVAAGDHYGLHAPTEVMICKKTSDNERENGGEGRKDLDTIYFFKQVDASQTASTKRELESLKDIEAKGLHHQINVPVVRGLVRWYGGSRGSSGNQIMGFLQTAIKNPTPLTRMLDSDVVEEKREEWANQAEEAVRVLHDAGIVWCDAKADNFMVDKDGKLWIIDFGGSYTEGWVDPDLVETEEGDDMGVDKIVGALRDPENMTYDPDASMINTSEATEDGEEAGNQVGKRRREASTEADSKKGCSPKKARL</sequence>
<accession>A0A9P8XVP8</accession>
<keyword evidence="4" id="KW-1185">Reference proteome</keyword>
<dbReference type="GO" id="GO:0004672">
    <property type="term" value="F:protein kinase activity"/>
    <property type="evidence" value="ECO:0007669"/>
    <property type="project" value="InterPro"/>
</dbReference>
<dbReference type="InterPro" id="IPR000719">
    <property type="entry name" value="Prot_kinase_dom"/>
</dbReference>